<dbReference type="InterPro" id="IPR002104">
    <property type="entry name" value="Integrase_catalytic"/>
</dbReference>
<dbReference type="OrthoDB" id="530235at2"/>
<dbReference type="GO" id="GO:0015074">
    <property type="term" value="P:DNA integration"/>
    <property type="evidence" value="ECO:0007669"/>
    <property type="project" value="InterPro"/>
</dbReference>
<evidence type="ECO:0000256" key="2">
    <source>
        <dbReference type="ARBA" id="ARBA00023125"/>
    </source>
</evidence>
<comment type="caution">
    <text evidence="5">The sequence shown here is derived from an EMBL/GenBank/DDBJ whole genome shotgun (WGS) entry which is preliminary data.</text>
</comment>
<organism evidence="5 6">
    <name type="scientific">Tychonema bourrellyi FEM_GT703</name>
    <dbReference type="NCBI Taxonomy" id="2040638"/>
    <lineage>
        <taxon>Bacteria</taxon>
        <taxon>Bacillati</taxon>
        <taxon>Cyanobacteriota</taxon>
        <taxon>Cyanophyceae</taxon>
        <taxon>Oscillatoriophycideae</taxon>
        <taxon>Oscillatoriales</taxon>
        <taxon>Microcoleaceae</taxon>
        <taxon>Tychonema</taxon>
    </lineage>
</organism>
<proteinExistence type="inferred from homology"/>
<protein>
    <submittedName>
        <fullName evidence="5">Site-specific integrase</fullName>
    </submittedName>
</protein>
<evidence type="ECO:0000259" key="4">
    <source>
        <dbReference type="PROSITE" id="PS51898"/>
    </source>
</evidence>
<dbReference type="CDD" id="cd01189">
    <property type="entry name" value="INT_ICEBs1_C_like"/>
    <property type="match status" value="1"/>
</dbReference>
<dbReference type="InterPro" id="IPR011010">
    <property type="entry name" value="DNA_brk_join_enz"/>
</dbReference>
<dbReference type="EMBL" id="NXIB02000262">
    <property type="protein sequence ID" value="PHX53147.1"/>
    <property type="molecule type" value="Genomic_DNA"/>
</dbReference>
<keyword evidence="6" id="KW-1185">Reference proteome</keyword>
<dbReference type="GO" id="GO:0006310">
    <property type="term" value="P:DNA recombination"/>
    <property type="evidence" value="ECO:0007669"/>
    <property type="project" value="UniProtKB-KW"/>
</dbReference>
<keyword evidence="2" id="KW-0238">DNA-binding</keyword>
<dbReference type="SUPFAM" id="SSF56349">
    <property type="entry name" value="DNA breaking-rejoining enzymes"/>
    <property type="match status" value="1"/>
</dbReference>
<dbReference type="InterPro" id="IPR013762">
    <property type="entry name" value="Integrase-like_cat_sf"/>
</dbReference>
<dbReference type="InterPro" id="IPR050090">
    <property type="entry name" value="Tyrosine_recombinase_XerCD"/>
</dbReference>
<name>A0A2G4EVE5_9CYAN</name>
<comment type="similarity">
    <text evidence="1">Belongs to the 'phage' integrase family.</text>
</comment>
<dbReference type="Gene3D" id="1.10.443.10">
    <property type="entry name" value="Intergrase catalytic core"/>
    <property type="match status" value="1"/>
</dbReference>
<feature type="domain" description="Tyr recombinase" evidence="4">
    <location>
        <begin position="105"/>
        <end position="299"/>
    </location>
</feature>
<dbReference type="AlphaFoldDB" id="A0A2G4EVE5"/>
<dbReference type="Pfam" id="PF00589">
    <property type="entry name" value="Phage_integrase"/>
    <property type="match status" value="1"/>
</dbReference>
<dbReference type="PANTHER" id="PTHR30349:SF41">
    <property type="entry name" value="INTEGRASE_RECOMBINASE PROTEIN MJ0367-RELATED"/>
    <property type="match status" value="1"/>
</dbReference>
<dbReference type="GO" id="GO:0003677">
    <property type="term" value="F:DNA binding"/>
    <property type="evidence" value="ECO:0007669"/>
    <property type="project" value="UniProtKB-KW"/>
</dbReference>
<evidence type="ECO:0000256" key="3">
    <source>
        <dbReference type="ARBA" id="ARBA00023172"/>
    </source>
</evidence>
<dbReference type="PANTHER" id="PTHR30349">
    <property type="entry name" value="PHAGE INTEGRASE-RELATED"/>
    <property type="match status" value="1"/>
</dbReference>
<accession>A0A2G4EVE5</accession>
<reference evidence="5" key="1">
    <citation type="submission" date="2017-10" db="EMBL/GenBank/DDBJ databases">
        <title>Draft genome sequence of the planktic cyanobacteria Tychonema bourrellyi isolated from alpine lentic freshwater.</title>
        <authorList>
            <person name="Tett A."/>
            <person name="Armanini F."/>
            <person name="Asnicar F."/>
            <person name="Boscaini A."/>
            <person name="Pasolli E."/>
            <person name="Zolfo M."/>
            <person name="Donati C."/>
            <person name="Salmaso N."/>
            <person name="Segata N."/>
        </authorList>
    </citation>
    <scope>NUCLEOTIDE SEQUENCE</scope>
    <source>
        <strain evidence="5">FEM_GT703</strain>
    </source>
</reference>
<gene>
    <name evidence="5" type="ORF">CP500_023050</name>
</gene>
<keyword evidence="3" id="KW-0233">DNA recombination</keyword>
<sequence length="299" mass="34225">MRLTDTVVQIQICQKKLVALTTQKGIWPEVDRALNAVSPDCLEFTASSASLLLAELLDRYATTTTRKVLENVRAANLWGIEEELISKNFYSRLFKSIPKSQKSSRSRKCFEKHEIEQILEAFASNEFCSKFSVRSHSHYYGYVNFLALTGFRPEEAITLTWSDINNKNEIVVSKAYSQGILKSTKTYETRRFPVNSQLDKLLKTLPRTQSLIFPSAEGGYINQHNFGERYWKPIVKGLAAIRKIEEYLPTNNLRHSWITRMLRSGLDIATVAKLVGNNSDTIMKHYFAAKTQDLVLPEF</sequence>
<dbReference type="PROSITE" id="PS51898">
    <property type="entry name" value="TYR_RECOMBINASE"/>
    <property type="match status" value="1"/>
</dbReference>
<evidence type="ECO:0000313" key="5">
    <source>
        <dbReference type="EMBL" id="PHX53147.1"/>
    </source>
</evidence>
<dbReference type="Proteomes" id="UP000226442">
    <property type="component" value="Unassembled WGS sequence"/>
</dbReference>
<evidence type="ECO:0000313" key="6">
    <source>
        <dbReference type="Proteomes" id="UP000226442"/>
    </source>
</evidence>
<evidence type="ECO:0000256" key="1">
    <source>
        <dbReference type="ARBA" id="ARBA00008857"/>
    </source>
</evidence>